<reference evidence="4" key="1">
    <citation type="submission" date="2023-05" db="EMBL/GenBank/DDBJ databases">
        <title>Cataloging the Phylogenetic Diversity of Human Bladder Bacteria.</title>
        <authorList>
            <person name="Du J."/>
        </authorList>
    </citation>
    <scope>NUCLEOTIDE SEQUENCE</scope>
    <source>
        <strain evidence="4">UMB1231</strain>
    </source>
</reference>
<organism evidence="4 5">
    <name type="scientific">Facklamia hominis</name>
    <dbReference type="NCBI Taxonomy" id="178214"/>
    <lineage>
        <taxon>Bacteria</taxon>
        <taxon>Bacillati</taxon>
        <taxon>Bacillota</taxon>
        <taxon>Bacilli</taxon>
        <taxon>Lactobacillales</taxon>
        <taxon>Aerococcaceae</taxon>
        <taxon>Facklamia</taxon>
    </lineage>
</organism>
<evidence type="ECO:0000313" key="5">
    <source>
        <dbReference type="Proteomes" id="UP001229251"/>
    </source>
</evidence>
<dbReference type="Gene3D" id="3.30.110.60">
    <property type="entry name" value="YhbY-like"/>
    <property type="match status" value="1"/>
</dbReference>
<dbReference type="RefSeq" id="WP_285066030.1">
    <property type="nucleotide sequence ID" value="NZ_JASOOE010000010.1"/>
</dbReference>
<evidence type="ECO:0000313" key="4">
    <source>
        <dbReference type="EMBL" id="MDK7187555.1"/>
    </source>
</evidence>
<dbReference type="GO" id="GO:0003723">
    <property type="term" value="F:RNA binding"/>
    <property type="evidence" value="ECO:0007669"/>
    <property type="project" value="UniProtKB-UniRule"/>
</dbReference>
<evidence type="ECO:0000256" key="2">
    <source>
        <dbReference type="PROSITE-ProRule" id="PRU00626"/>
    </source>
</evidence>
<dbReference type="PANTHER" id="PTHR40065">
    <property type="entry name" value="RNA-BINDING PROTEIN YHBY"/>
    <property type="match status" value="1"/>
</dbReference>
<sequence length="106" mass="12009">MTNLSKAQLKFLRKVGQKEKPIFQMGKQGLTEAFIEQIDSALEKRELIKFNLLQNTSEEIDQVTDRVAQTTHAQVVQVIGSTAVLYRPSKKEKYQSLSQEVAKLGD</sequence>
<dbReference type="InterPro" id="IPR001890">
    <property type="entry name" value="RNA-binding_CRM"/>
</dbReference>
<dbReference type="AlphaFoldDB" id="A0AAJ1Q510"/>
<evidence type="ECO:0000256" key="1">
    <source>
        <dbReference type="ARBA" id="ARBA00022884"/>
    </source>
</evidence>
<dbReference type="NCBIfam" id="TIGR00253">
    <property type="entry name" value="RNA_bind_YhbY"/>
    <property type="match status" value="1"/>
</dbReference>
<gene>
    <name evidence="4" type="primary">yhbY</name>
    <name evidence="4" type="ORF">QP433_06140</name>
</gene>
<dbReference type="PANTHER" id="PTHR40065:SF3">
    <property type="entry name" value="RNA-BINDING PROTEIN YHBY"/>
    <property type="match status" value="1"/>
</dbReference>
<proteinExistence type="predicted"/>
<dbReference type="Pfam" id="PF01985">
    <property type="entry name" value="CRS1_YhbY"/>
    <property type="match status" value="1"/>
</dbReference>
<dbReference type="SUPFAM" id="SSF75471">
    <property type="entry name" value="YhbY-like"/>
    <property type="match status" value="1"/>
</dbReference>
<accession>A0AAJ1Q510</accession>
<feature type="domain" description="CRM" evidence="3">
    <location>
        <begin position="2"/>
        <end position="98"/>
    </location>
</feature>
<dbReference type="SMART" id="SM01103">
    <property type="entry name" value="CRS1_YhbY"/>
    <property type="match status" value="1"/>
</dbReference>
<dbReference type="EMBL" id="JASOOE010000010">
    <property type="protein sequence ID" value="MDK7187555.1"/>
    <property type="molecule type" value="Genomic_DNA"/>
</dbReference>
<comment type="caution">
    <text evidence="4">The sequence shown here is derived from an EMBL/GenBank/DDBJ whole genome shotgun (WGS) entry which is preliminary data.</text>
</comment>
<dbReference type="InterPro" id="IPR051925">
    <property type="entry name" value="RNA-binding_domain"/>
</dbReference>
<dbReference type="Proteomes" id="UP001229251">
    <property type="component" value="Unassembled WGS sequence"/>
</dbReference>
<protein>
    <submittedName>
        <fullName evidence="4">Ribosome assembly RNA-binding protein YhbY</fullName>
    </submittedName>
</protein>
<keyword evidence="1 2" id="KW-0694">RNA-binding</keyword>
<dbReference type="PROSITE" id="PS51295">
    <property type="entry name" value="CRM"/>
    <property type="match status" value="1"/>
</dbReference>
<dbReference type="InterPro" id="IPR017924">
    <property type="entry name" value="RNA-binding_YhbY"/>
</dbReference>
<name>A0AAJ1Q510_9LACT</name>
<dbReference type="InterPro" id="IPR035920">
    <property type="entry name" value="YhbY-like_sf"/>
</dbReference>
<evidence type="ECO:0000259" key="3">
    <source>
        <dbReference type="PROSITE" id="PS51295"/>
    </source>
</evidence>